<evidence type="ECO:0000313" key="3">
    <source>
        <dbReference type="Proteomes" id="UP000886845"/>
    </source>
</evidence>
<evidence type="ECO:0000256" key="1">
    <source>
        <dbReference type="ARBA" id="ARBA00022801"/>
    </source>
</evidence>
<name>A0A9D1T2T5_9BACT</name>
<dbReference type="Gene3D" id="1.50.10.10">
    <property type="match status" value="1"/>
</dbReference>
<protein>
    <submittedName>
        <fullName evidence="2">Glycoside hydrolase family 88 protein</fullName>
    </submittedName>
</protein>
<dbReference type="InterPro" id="IPR012341">
    <property type="entry name" value="6hp_glycosidase-like_sf"/>
</dbReference>
<dbReference type="PANTHER" id="PTHR33886">
    <property type="entry name" value="UNSATURATED RHAMNOGALACTURONAN HYDROLASE (EUROFUNG)"/>
    <property type="match status" value="1"/>
</dbReference>
<feature type="non-terminal residue" evidence="2">
    <location>
        <position position="1"/>
    </location>
</feature>
<dbReference type="GO" id="GO:0016787">
    <property type="term" value="F:hydrolase activity"/>
    <property type="evidence" value="ECO:0007669"/>
    <property type="project" value="UniProtKB-KW"/>
</dbReference>
<dbReference type="AlphaFoldDB" id="A0A9D1T2T5"/>
<dbReference type="SUPFAM" id="SSF48208">
    <property type="entry name" value="Six-hairpin glycosidases"/>
    <property type="match status" value="1"/>
</dbReference>
<dbReference type="Proteomes" id="UP000886845">
    <property type="component" value="Unassembled WGS sequence"/>
</dbReference>
<organism evidence="2 3">
    <name type="scientific">Candidatus Spyradenecus faecavium</name>
    <dbReference type="NCBI Taxonomy" id="2840947"/>
    <lineage>
        <taxon>Bacteria</taxon>
        <taxon>Pseudomonadati</taxon>
        <taxon>Lentisphaerota</taxon>
        <taxon>Lentisphaeria</taxon>
        <taxon>Lentisphaerales</taxon>
        <taxon>Lentisphaeraceae</taxon>
        <taxon>Lentisphaeraceae incertae sedis</taxon>
        <taxon>Candidatus Spyradenecus</taxon>
    </lineage>
</organism>
<proteinExistence type="predicted"/>
<dbReference type="Pfam" id="PF07470">
    <property type="entry name" value="Glyco_hydro_88"/>
    <property type="match status" value="1"/>
</dbReference>
<reference evidence="2" key="2">
    <citation type="journal article" date="2021" name="PeerJ">
        <title>Extensive microbial diversity within the chicken gut microbiome revealed by metagenomics and culture.</title>
        <authorList>
            <person name="Gilroy R."/>
            <person name="Ravi A."/>
            <person name="Getino M."/>
            <person name="Pursley I."/>
            <person name="Horton D.L."/>
            <person name="Alikhan N.F."/>
            <person name="Baker D."/>
            <person name="Gharbi K."/>
            <person name="Hall N."/>
            <person name="Watson M."/>
            <person name="Adriaenssens E.M."/>
            <person name="Foster-Nyarko E."/>
            <person name="Jarju S."/>
            <person name="Secka A."/>
            <person name="Antonio M."/>
            <person name="Oren A."/>
            <person name="Chaudhuri R.R."/>
            <person name="La Ragione R."/>
            <person name="Hildebrand F."/>
            <person name="Pallen M.J."/>
        </authorList>
    </citation>
    <scope>NUCLEOTIDE SEQUENCE</scope>
    <source>
        <strain evidence="2">35461</strain>
    </source>
</reference>
<reference evidence="2" key="1">
    <citation type="submission" date="2020-10" db="EMBL/GenBank/DDBJ databases">
        <authorList>
            <person name="Gilroy R."/>
        </authorList>
    </citation>
    <scope>NUCLEOTIDE SEQUENCE</scope>
    <source>
        <strain evidence="2">35461</strain>
    </source>
</reference>
<sequence>WQVVHQPQSGLGPTAWTNGALYQGMLDWGELAERTEKDLSFIRWVDGIGAGCRWQPATRRGNNSHADDLTVCQAWLRLYERFGMPGRLNPTKKRIDSILAKPSKVSLDLHKWAALERWSWCDALYMAPQVFAQLAAITGDKRYMDFMDAEFRATVDYLYDKEARLFYRDSRYFPDAPENGFAHREANGEKVFWGRGNGWCLAGLANLLRILPADAPNRPYYEALFKELAARLVELQCPDGSWHASLLDPESYPSPETSGTGFIVYGLAWGVNAGLLDRDATLPAIEKGWAALVAAIQPHGKLGWVQPIGQDPKHVTKDMTEVYGVGAFLQAGTQIHALAPAAQ</sequence>
<comment type="caution">
    <text evidence="2">The sequence shown here is derived from an EMBL/GenBank/DDBJ whole genome shotgun (WGS) entry which is preliminary data.</text>
</comment>
<dbReference type="InterPro" id="IPR008928">
    <property type="entry name" value="6-hairpin_glycosidase_sf"/>
</dbReference>
<dbReference type="PANTHER" id="PTHR33886:SF8">
    <property type="entry name" value="UNSATURATED RHAMNOGALACTURONAN HYDROLASE (EUROFUNG)"/>
    <property type="match status" value="1"/>
</dbReference>
<accession>A0A9D1T2T5</accession>
<gene>
    <name evidence="2" type="ORF">IAC79_02650</name>
</gene>
<dbReference type="GO" id="GO:0005975">
    <property type="term" value="P:carbohydrate metabolic process"/>
    <property type="evidence" value="ECO:0007669"/>
    <property type="project" value="InterPro"/>
</dbReference>
<dbReference type="InterPro" id="IPR010905">
    <property type="entry name" value="Glyco_hydro_88"/>
</dbReference>
<keyword evidence="1 2" id="KW-0378">Hydrolase</keyword>
<evidence type="ECO:0000313" key="2">
    <source>
        <dbReference type="EMBL" id="HIV08999.1"/>
    </source>
</evidence>
<dbReference type="InterPro" id="IPR052043">
    <property type="entry name" value="PolySaccharide_Degr_Enz"/>
</dbReference>
<dbReference type="EMBL" id="DVOR01000084">
    <property type="protein sequence ID" value="HIV08999.1"/>
    <property type="molecule type" value="Genomic_DNA"/>
</dbReference>